<comment type="caution">
    <text evidence="2">The sequence shown here is derived from an EMBL/GenBank/DDBJ whole genome shotgun (WGS) entry which is preliminary data.</text>
</comment>
<gene>
    <name evidence="2" type="ORF">E2986_14034</name>
</gene>
<dbReference type="AlphaFoldDB" id="A0A833VZ91"/>
<evidence type="ECO:0000256" key="1">
    <source>
        <dbReference type="SAM" id="MobiDB-lite"/>
    </source>
</evidence>
<sequence length="197" mass="20092">MVEHREHRNADGFWVLIADDNRDLNDHPEDDLKRQRSNYNGDQLYSNLWSSKWSIKDEHKLLSELGGGGGGGASGGGGTNGTGTGGGGGGGGGSGGSSGGGGGGGGGGYYEHGGFPGNAIATSAELYDSLGTISTMTQAQTPHLYTPPIGGTIGGTLTPLAPLTMQELKLSQTLDGANMSPYHTTGEFATSLVFLRF</sequence>
<accession>A0A833VZ91</accession>
<proteinExistence type="predicted"/>
<feature type="region of interest" description="Disordered" evidence="1">
    <location>
        <begin position="66"/>
        <end position="100"/>
    </location>
</feature>
<evidence type="ECO:0000313" key="2">
    <source>
        <dbReference type="EMBL" id="KAF3428800.1"/>
    </source>
</evidence>
<organism evidence="2 3">
    <name type="scientific">Frieseomelitta varia</name>
    <dbReference type="NCBI Taxonomy" id="561572"/>
    <lineage>
        <taxon>Eukaryota</taxon>
        <taxon>Metazoa</taxon>
        <taxon>Ecdysozoa</taxon>
        <taxon>Arthropoda</taxon>
        <taxon>Hexapoda</taxon>
        <taxon>Insecta</taxon>
        <taxon>Pterygota</taxon>
        <taxon>Neoptera</taxon>
        <taxon>Endopterygota</taxon>
        <taxon>Hymenoptera</taxon>
        <taxon>Apocrita</taxon>
        <taxon>Aculeata</taxon>
        <taxon>Apoidea</taxon>
        <taxon>Anthophila</taxon>
        <taxon>Apidae</taxon>
        <taxon>Frieseomelitta</taxon>
    </lineage>
</organism>
<name>A0A833VZ91_9HYME</name>
<dbReference type="EMBL" id="WNWW01000201">
    <property type="protein sequence ID" value="KAF3428800.1"/>
    <property type="molecule type" value="Genomic_DNA"/>
</dbReference>
<keyword evidence="3" id="KW-1185">Reference proteome</keyword>
<protein>
    <submittedName>
        <fullName evidence="2">Uncharacterized protein</fullName>
    </submittedName>
</protein>
<evidence type="ECO:0000313" key="3">
    <source>
        <dbReference type="Proteomes" id="UP000655588"/>
    </source>
</evidence>
<reference evidence="2" key="1">
    <citation type="submission" date="2019-11" db="EMBL/GenBank/DDBJ databases">
        <title>The nuclear and mitochondrial genomes of Frieseomelitta varia - a highly eusocial stingless bee (Meliponini) with a permanently sterile worker caste.</title>
        <authorList>
            <person name="Freitas F.C.P."/>
            <person name="Lourenco A.P."/>
            <person name="Nunes F.M.F."/>
            <person name="Paschoal A.R."/>
            <person name="Abreu F.C.P."/>
            <person name="Barbin F.O."/>
            <person name="Bataglia L."/>
            <person name="Cardoso-Junior C.A.M."/>
            <person name="Cervoni M.S."/>
            <person name="Silva S.R."/>
            <person name="Dalarmi F."/>
            <person name="Del Lama M.A."/>
            <person name="Depintor T.S."/>
            <person name="Ferreira K.M."/>
            <person name="Goria P.S."/>
            <person name="Jaskot M.C."/>
            <person name="Lago D.C."/>
            <person name="Luna-Lucena D."/>
            <person name="Moda L.M."/>
            <person name="Nascimento L."/>
            <person name="Pedrino M."/>
            <person name="Rabico F.O."/>
            <person name="Sanches F.C."/>
            <person name="Santos D.E."/>
            <person name="Santos C.G."/>
            <person name="Vieira J."/>
            <person name="Lopes T.F."/>
            <person name="Barchuk A.R."/>
            <person name="Hartfelder K."/>
            <person name="Simoes Z.L.P."/>
            <person name="Bitondi M.M.G."/>
            <person name="Pinheiro D.G."/>
        </authorList>
    </citation>
    <scope>NUCLEOTIDE SEQUENCE</scope>
    <source>
        <strain evidence="2">USP_RPSP 00005682</strain>
        <tissue evidence="2">Whole individual</tissue>
    </source>
</reference>
<dbReference type="Proteomes" id="UP000655588">
    <property type="component" value="Unassembled WGS sequence"/>
</dbReference>